<dbReference type="PROSITE" id="PS51186">
    <property type="entry name" value="GNAT"/>
    <property type="match status" value="1"/>
</dbReference>
<keyword evidence="3" id="KW-1185">Reference proteome</keyword>
<dbReference type="OrthoDB" id="9798081at2"/>
<dbReference type="InterPro" id="IPR000182">
    <property type="entry name" value="GNAT_dom"/>
</dbReference>
<dbReference type="EMBL" id="RKRF01000010">
    <property type="protein sequence ID" value="RPF52055.1"/>
    <property type="molecule type" value="Genomic_DNA"/>
</dbReference>
<dbReference type="AlphaFoldDB" id="A0A3N5C222"/>
<dbReference type="InterPro" id="IPR051531">
    <property type="entry name" value="N-acetyltransferase"/>
</dbReference>
<sequence>MHIKSERLNFRKYNEDDLDFLYLLLSDPDMVKHIGEGKTRDIEGTRQFLEWIYHTYRLSADLGLMVLQHKENNQPIGHAGLVPQTINGVAEIEIGYWIARKHWGKGYATEAAEALKDFGQNNLGKERFISLIQPENIASRKVASKIGMSLEKEIQLKGQDVQIYSTWRG</sequence>
<dbReference type="Proteomes" id="UP000276443">
    <property type="component" value="Unassembled WGS sequence"/>
</dbReference>
<feature type="domain" description="N-acetyltransferase" evidence="1">
    <location>
        <begin position="8"/>
        <end position="169"/>
    </location>
</feature>
<dbReference type="Pfam" id="PF13302">
    <property type="entry name" value="Acetyltransf_3"/>
    <property type="match status" value="1"/>
</dbReference>
<proteinExistence type="predicted"/>
<dbReference type="InterPro" id="IPR016181">
    <property type="entry name" value="Acyl_CoA_acyltransferase"/>
</dbReference>
<evidence type="ECO:0000313" key="2">
    <source>
        <dbReference type="EMBL" id="RPF52055.1"/>
    </source>
</evidence>
<dbReference type="SUPFAM" id="SSF55729">
    <property type="entry name" value="Acyl-CoA N-acyltransferases (Nat)"/>
    <property type="match status" value="1"/>
</dbReference>
<accession>A0A3N5C222</accession>
<comment type="caution">
    <text evidence="2">The sequence shown here is derived from an EMBL/GenBank/DDBJ whole genome shotgun (WGS) entry which is preliminary data.</text>
</comment>
<dbReference type="Gene3D" id="3.40.630.30">
    <property type="match status" value="1"/>
</dbReference>
<dbReference type="GO" id="GO:0016747">
    <property type="term" value="F:acyltransferase activity, transferring groups other than amino-acyl groups"/>
    <property type="evidence" value="ECO:0007669"/>
    <property type="project" value="InterPro"/>
</dbReference>
<evidence type="ECO:0000259" key="1">
    <source>
        <dbReference type="PROSITE" id="PS51186"/>
    </source>
</evidence>
<dbReference type="PANTHER" id="PTHR43792:SF1">
    <property type="entry name" value="N-ACETYLTRANSFERASE DOMAIN-CONTAINING PROTEIN"/>
    <property type="match status" value="1"/>
</dbReference>
<keyword evidence="2" id="KW-0808">Transferase</keyword>
<protein>
    <submittedName>
        <fullName evidence="2">Ribosomal-protein-alanine N-acetyltransferase</fullName>
    </submittedName>
</protein>
<dbReference type="PANTHER" id="PTHR43792">
    <property type="entry name" value="GNAT FAMILY, PUTATIVE (AFU_ORTHOLOGUE AFUA_3G00765)-RELATED-RELATED"/>
    <property type="match status" value="1"/>
</dbReference>
<name>A0A3N5C222_9BACI</name>
<evidence type="ECO:0000313" key="3">
    <source>
        <dbReference type="Proteomes" id="UP000276443"/>
    </source>
</evidence>
<organism evidence="2 3">
    <name type="scientific">Aquisalibacillus elongatus</name>
    <dbReference type="NCBI Taxonomy" id="485577"/>
    <lineage>
        <taxon>Bacteria</taxon>
        <taxon>Bacillati</taxon>
        <taxon>Bacillota</taxon>
        <taxon>Bacilli</taxon>
        <taxon>Bacillales</taxon>
        <taxon>Bacillaceae</taxon>
        <taxon>Aquisalibacillus</taxon>
    </lineage>
</organism>
<reference evidence="2 3" key="1">
    <citation type="submission" date="2018-11" db="EMBL/GenBank/DDBJ databases">
        <title>Genomic Encyclopedia of Type Strains, Phase IV (KMG-IV): sequencing the most valuable type-strain genomes for metagenomic binning, comparative biology and taxonomic classification.</title>
        <authorList>
            <person name="Goeker M."/>
        </authorList>
    </citation>
    <scope>NUCLEOTIDE SEQUENCE [LARGE SCALE GENOMIC DNA]</scope>
    <source>
        <strain evidence="2 3">DSM 18090</strain>
    </source>
</reference>
<gene>
    <name evidence="2" type="ORF">EDC24_2045</name>
</gene>